<proteinExistence type="predicted"/>
<dbReference type="Proteomes" id="UP000018877">
    <property type="component" value="Unassembled WGS sequence"/>
</dbReference>
<evidence type="ECO:0000313" key="2">
    <source>
        <dbReference type="Proteomes" id="UP000018877"/>
    </source>
</evidence>
<accession>A0AB94INJ4</accession>
<dbReference type="AlphaFoldDB" id="A0AB94INJ4"/>
<gene>
    <name evidence="1" type="ORF">BAVI_11624</name>
</gene>
<organism evidence="1 2">
    <name type="scientific">Neobacillus vireti LMG 21834</name>
    <dbReference type="NCBI Taxonomy" id="1131730"/>
    <lineage>
        <taxon>Bacteria</taxon>
        <taxon>Bacillati</taxon>
        <taxon>Bacillota</taxon>
        <taxon>Bacilli</taxon>
        <taxon>Bacillales</taxon>
        <taxon>Bacillaceae</taxon>
        <taxon>Neobacillus</taxon>
    </lineage>
</organism>
<comment type="caution">
    <text evidence="1">The sequence shown here is derived from an EMBL/GenBank/DDBJ whole genome shotgun (WGS) entry which is preliminary data.</text>
</comment>
<keyword evidence="2" id="KW-1185">Reference proteome</keyword>
<dbReference type="EMBL" id="ALAN01000064">
    <property type="protein sequence ID" value="ETI68604.1"/>
    <property type="molecule type" value="Genomic_DNA"/>
</dbReference>
<protein>
    <submittedName>
        <fullName evidence="1">Uncharacterized protein</fullName>
    </submittedName>
</protein>
<evidence type="ECO:0000313" key="1">
    <source>
        <dbReference type="EMBL" id="ETI68604.1"/>
    </source>
</evidence>
<sequence>MRGPRFFTYRKIKVSLKIGRPIPFTLHSRQRFERYSINGSKFGIAICKNTQGKPPFLYNYDNDNIIFFGNQWVLKETSELQTEPSKFLFH</sequence>
<name>A0AB94INJ4_9BACI</name>
<reference evidence="1 2" key="1">
    <citation type="journal article" date="2014" name="Environ. Microbiol.">
        <title>The nitrate-ammonifying and nosZ-carrying bacterium Bacillus vireti is a potent source and sink for nitric and nitrous oxide under high nitrate conditions.</title>
        <authorList>
            <person name="Mania D."/>
            <person name="Heylen K."/>
            <person name="van Spanning R.J."/>
            <person name="Frostegard A."/>
        </authorList>
    </citation>
    <scope>NUCLEOTIDE SEQUENCE [LARGE SCALE GENOMIC DNA]</scope>
    <source>
        <strain evidence="1 2">LMG 21834</strain>
    </source>
</reference>